<proteinExistence type="predicted"/>
<gene>
    <name evidence="1" type="ORF">SAMN05216386_1455</name>
</gene>
<name>A0A1I5AM51_9PROT</name>
<dbReference type="Proteomes" id="UP000183107">
    <property type="component" value="Unassembled WGS sequence"/>
</dbReference>
<accession>A0A1I5AM51</accession>
<dbReference type="RefSeq" id="WP_074796134.1">
    <property type="nucleotide sequence ID" value="NZ_FOVJ01000002.1"/>
</dbReference>
<dbReference type="SUPFAM" id="SSF53756">
    <property type="entry name" value="UDP-Glycosyltransferase/glycogen phosphorylase"/>
    <property type="match status" value="1"/>
</dbReference>
<dbReference type="STRING" id="1266925.GCA_000619905_01265"/>
<keyword evidence="2" id="KW-1185">Reference proteome</keyword>
<dbReference type="EMBL" id="FOVJ01000002">
    <property type="protein sequence ID" value="SFN63606.1"/>
    <property type="molecule type" value="Genomic_DNA"/>
</dbReference>
<evidence type="ECO:0000313" key="2">
    <source>
        <dbReference type="Proteomes" id="UP000183107"/>
    </source>
</evidence>
<protein>
    <recommendedName>
        <fullName evidence="3">CDP-Glycerol:Poly(Glycerophosphate) glycerophosphotransferase</fullName>
    </recommendedName>
</protein>
<dbReference type="AlphaFoldDB" id="A0A1I5AM51"/>
<sequence length="439" mass="50363">MKALFFLRHYNDIDHITPVIYKWINSGHTCDVVLIGNSRFRNDYRINFLKGLDDVRMAYIADVLPPVELARWFFQTLILIRSLRRPFIGPVMDALAKRYDAKRREPVWHSTAKRLLTRSFGPHDQGVVVFDWIERNSSICVEWVKVMLSTARDMGLGTVSLPHGDSPHASQLIRRRELRLEPDTTFANAGIFERVVVPNELCSVRFRPFMDNRKLAVLGSPRYCDEWLAKLAQLMPPSPLSRSDSKLKVAIFLRKSNFSTFWEEVGEVVRIVTSFPGVELMIKPHTRGGWQQSLTRDLSLRRLPNLSVAGGDVHSIYLMNWSDVVIDLATSVVFEAVKTRKPVLAADYLHAGRSALAEFMPETELRCRDDVYKNIERFLSHGCDSFYIEEHRQRFLKEMIDVGDPDVLPRYVSLLEAQVRQKAGTKAHPHDDAANLAFA</sequence>
<organism evidence="1 2">
    <name type="scientific">Nitrosospira briensis</name>
    <dbReference type="NCBI Taxonomy" id="35799"/>
    <lineage>
        <taxon>Bacteria</taxon>
        <taxon>Pseudomonadati</taxon>
        <taxon>Pseudomonadota</taxon>
        <taxon>Betaproteobacteria</taxon>
        <taxon>Nitrosomonadales</taxon>
        <taxon>Nitrosomonadaceae</taxon>
        <taxon>Nitrosospira</taxon>
    </lineage>
</organism>
<reference evidence="2" key="1">
    <citation type="submission" date="2016-10" db="EMBL/GenBank/DDBJ databases">
        <authorList>
            <person name="Varghese N."/>
        </authorList>
    </citation>
    <scope>NUCLEOTIDE SEQUENCE [LARGE SCALE GENOMIC DNA]</scope>
    <source>
        <strain evidence="2">Nsp8</strain>
    </source>
</reference>
<evidence type="ECO:0008006" key="3">
    <source>
        <dbReference type="Google" id="ProtNLM"/>
    </source>
</evidence>
<dbReference type="OrthoDB" id="8553911at2"/>
<evidence type="ECO:0000313" key="1">
    <source>
        <dbReference type="EMBL" id="SFN63606.1"/>
    </source>
</evidence>